<protein>
    <submittedName>
        <fullName evidence="2">Uncharacterized protein</fullName>
    </submittedName>
</protein>
<feature type="compositionally biased region" description="Low complexity" evidence="1">
    <location>
        <begin position="1382"/>
        <end position="1397"/>
    </location>
</feature>
<sequence length="1584" mass="164615">MVAGFGSRLREKIESTRPAPQWGPGGGGTSLSSSGHYGSSAANIRGLTRLGGSTANATSAGKPAAAAAAGSGVGVAGAGRGGAATAAAAVSVGRFASGVATTAGSSVSSSRAGAATTAAAGNVVTPPPSGGLLSGRIGTTTGGGAATAAGAAAGSGENSAGAASSTTTNASAGTTANGSSSQQLEQNINSSTSTTATTTSLGTLPNSSTVTGTRGIGQTKLLSTTMPALGGSKIVPGWGAGLLSSSTSTSTTTATNNLHAPSGHLVGLQTASASASASGGAPSSTFANTSTPRSNSSTNRRRRWGDYDEEEEEDSDEFPNLASSLESVNKKKASQLQQDVPTASVSAATTSAAAAAATSHYRENFIGSSSQKSCGSTRWQHANVGVGGGGIGDIGSSSSQNSGSRWQHAHVGGSGGGGGGNAPYRPSSGGGGGGGGGMGDSGRFYTGEYDRHDSWRNTDSRTASSSGGGFHYSSSRDNTTPTNRASGNIYGGAHYSDRGGGGGGGGFSSSSYYDNGHYRESRDYNRDSRDSWSKSRVHNWRSSSSSEYDDTKHSSSNWRSGSSSLHNDESTTGNRDGSNSLWSFNQREHLHFSGSSGTRRGSTEEGGGGGGRFERDGERGGNNHSFFSSSQGNKAPDVGPEREKGTISSGAAASLSAMVDRSHQLGHTTGAATMTTTTQRDEALPTRRPQVASDPSSMVRQSTTPMVLLRSSYGNNGGTQTPAELPSKSTEAANARSANVASEVNLGGPSTELGNLDSYPPLRGGSSQPPNAWGSVSATTTLASENKSSDLSEEKSKEVPAESSVATIARITPPSTQTTPKDTEQDKVELAKEQQQNILRQVAERRAAAAKSSNKSEVKLEKKRRIELEKKPSSVEDGEVKEDIKPTESTTEEDQIPARKGRFDMDRTDAKSNPKSESLKKGMKAKSKPKLNPCRIEGHDHQWSDCPQNPKSDKFVRDNPCRIEGHDHDWNDCPDNPKSDNFKPNYKKGKSRGPKSNGDAKDAPAASDGSSEKKGNPCRNEGHDHDWNDCPNNPKSVNYVKPTYKKGKGRDSKSLGNTTDAPAASDGASGKKGNPCRNEGHDHDWKDCPNNPKSVNYVKPTYKKGKSRGPSASEEKGISEMKEEVCKADDTKKGFVAEPMKELSEPTDQKETPAKPRPFVPAPPPAVPAWTKANPLTIASPSPTAKVELSNPEKPGVSTTVTSSNALTPPDSVQRQLLDRKLEHAPVQMSSQLASPRTDLSFAATNPQDVAAKQRALFDGNTALFGKAETLSVYDSWNTPQNGMTNASVGLWRPTPFAPTAAMSPLAGQFGSTWSANAVPLMQPQRMESMPMESKEKVAPTLPTENVVVDDNDKATENNNSETSDGQVRRNGKLGMSKKYGNTRTNRSSRYQSQRSSSKGEDGEVTEEAAADNVEADAKPATKPLPSRRQPNSALAHKGKSKGRAVDRGIDADIAGADEPKPAAKLFSSHRRSSLSGKGKSKGKVENHGDDAAVGDVGAKPNPATDTTSSSPGQGQNEQETSHTIPNNQDATQASAPRAKRPPKKFGGGGRGRYNNGTRPPRKQADNGNAGKQQQPLPHNSSGE</sequence>
<feature type="compositionally biased region" description="Gly residues" evidence="1">
    <location>
        <begin position="412"/>
        <end position="421"/>
    </location>
</feature>
<feature type="compositionally biased region" description="Polar residues" evidence="1">
    <location>
        <begin position="693"/>
        <end position="705"/>
    </location>
</feature>
<dbReference type="EMBL" id="JALLBG020000150">
    <property type="protein sequence ID" value="KAL3761442.1"/>
    <property type="molecule type" value="Genomic_DNA"/>
</dbReference>
<gene>
    <name evidence="2" type="ORF">ACHAWU_007401</name>
</gene>
<feature type="compositionally biased region" description="Basic and acidic residues" evidence="1">
    <location>
        <begin position="901"/>
        <end position="920"/>
    </location>
</feature>
<feature type="compositionally biased region" description="Basic and acidic residues" evidence="1">
    <location>
        <begin position="1010"/>
        <end position="1028"/>
    </location>
</feature>
<feature type="compositionally biased region" description="Polar residues" evidence="1">
    <location>
        <begin position="570"/>
        <end position="585"/>
    </location>
</feature>
<feature type="compositionally biased region" description="Pro residues" evidence="1">
    <location>
        <begin position="1155"/>
        <end position="1167"/>
    </location>
</feature>
<name>A0ABD3MCW5_9STRA</name>
<feature type="compositionally biased region" description="Polar residues" evidence="1">
    <location>
        <begin position="1357"/>
        <end position="1366"/>
    </location>
</feature>
<accession>A0ABD3MCW5</accession>
<feature type="compositionally biased region" description="Gly residues" evidence="1">
    <location>
        <begin position="428"/>
        <end position="440"/>
    </location>
</feature>
<feature type="compositionally biased region" description="Polar residues" evidence="1">
    <location>
        <begin position="476"/>
        <end position="486"/>
    </location>
</feature>
<feature type="region of interest" description="Disordered" evidence="1">
    <location>
        <begin position="1"/>
        <end position="38"/>
    </location>
</feature>
<keyword evidence="3" id="KW-1185">Reference proteome</keyword>
<feature type="compositionally biased region" description="Acidic residues" evidence="1">
    <location>
        <begin position="307"/>
        <end position="317"/>
    </location>
</feature>
<feature type="compositionally biased region" description="Polar residues" evidence="1">
    <location>
        <begin position="765"/>
        <end position="783"/>
    </location>
</feature>
<feature type="compositionally biased region" description="Basic and acidic residues" evidence="1">
    <location>
        <begin position="787"/>
        <end position="800"/>
    </location>
</feature>
<feature type="compositionally biased region" description="Polar residues" evidence="1">
    <location>
        <begin position="712"/>
        <end position="742"/>
    </location>
</feature>
<feature type="compositionally biased region" description="Polar residues" evidence="1">
    <location>
        <begin position="1566"/>
        <end position="1584"/>
    </location>
</feature>
<feature type="region of interest" description="Disordered" evidence="1">
    <location>
        <begin position="118"/>
        <end position="215"/>
    </location>
</feature>
<feature type="compositionally biased region" description="Polar residues" evidence="1">
    <location>
        <begin position="368"/>
        <end position="380"/>
    </location>
</feature>
<feature type="compositionally biased region" description="Basic and acidic residues" evidence="1">
    <location>
        <begin position="612"/>
        <end position="621"/>
    </location>
</feature>
<feature type="compositionally biased region" description="Basic and acidic residues" evidence="1">
    <location>
        <begin position="821"/>
        <end position="832"/>
    </location>
</feature>
<evidence type="ECO:0000313" key="3">
    <source>
        <dbReference type="Proteomes" id="UP001530293"/>
    </source>
</evidence>
<feature type="compositionally biased region" description="Basic and acidic residues" evidence="1">
    <location>
        <begin position="1078"/>
        <end position="1087"/>
    </location>
</feature>
<feature type="region of interest" description="Disordered" evidence="1">
    <location>
        <begin position="520"/>
        <end position="1215"/>
    </location>
</feature>
<comment type="caution">
    <text evidence="2">The sequence shown here is derived from an EMBL/GenBank/DDBJ whole genome shotgun (WGS) entry which is preliminary data.</text>
</comment>
<evidence type="ECO:0000313" key="2">
    <source>
        <dbReference type="EMBL" id="KAL3761442.1"/>
    </source>
</evidence>
<feature type="region of interest" description="Disordered" evidence="1">
    <location>
        <begin position="270"/>
        <end position="319"/>
    </location>
</feature>
<feature type="compositionally biased region" description="Low complexity" evidence="1">
    <location>
        <begin position="394"/>
        <end position="404"/>
    </location>
</feature>
<reference evidence="2 3" key="1">
    <citation type="submission" date="2024-10" db="EMBL/GenBank/DDBJ databases">
        <title>Updated reference genomes for cyclostephanoid diatoms.</title>
        <authorList>
            <person name="Roberts W.R."/>
            <person name="Alverson A.J."/>
        </authorList>
    </citation>
    <scope>NUCLEOTIDE SEQUENCE [LARGE SCALE GENOMIC DNA]</scope>
    <source>
        <strain evidence="2 3">AJA232-27</strain>
    </source>
</reference>
<feature type="compositionally biased region" description="Polar residues" evidence="1">
    <location>
        <begin position="1197"/>
        <end position="1215"/>
    </location>
</feature>
<organism evidence="2 3">
    <name type="scientific">Discostella pseudostelligera</name>
    <dbReference type="NCBI Taxonomy" id="259834"/>
    <lineage>
        <taxon>Eukaryota</taxon>
        <taxon>Sar</taxon>
        <taxon>Stramenopiles</taxon>
        <taxon>Ochrophyta</taxon>
        <taxon>Bacillariophyta</taxon>
        <taxon>Coscinodiscophyceae</taxon>
        <taxon>Thalassiosirophycidae</taxon>
        <taxon>Stephanodiscales</taxon>
        <taxon>Stephanodiscaceae</taxon>
        <taxon>Discostella</taxon>
    </lineage>
</organism>
<feature type="compositionally biased region" description="Basic and acidic residues" evidence="1">
    <location>
        <begin position="951"/>
        <end position="981"/>
    </location>
</feature>
<feature type="compositionally biased region" description="Basic and acidic residues" evidence="1">
    <location>
        <begin position="448"/>
        <end position="459"/>
    </location>
</feature>
<feature type="compositionally biased region" description="Polar residues" evidence="1">
    <location>
        <begin position="201"/>
        <end position="212"/>
    </location>
</feature>
<feature type="compositionally biased region" description="Polar residues" evidence="1">
    <location>
        <begin position="1504"/>
        <end position="1535"/>
    </location>
</feature>
<feature type="compositionally biased region" description="Basic and acidic residues" evidence="1">
    <location>
        <begin position="1113"/>
        <end position="1154"/>
    </location>
</feature>
<evidence type="ECO:0000256" key="1">
    <source>
        <dbReference type="SAM" id="MobiDB-lite"/>
    </source>
</evidence>
<dbReference type="Proteomes" id="UP001530293">
    <property type="component" value="Unassembled WGS sequence"/>
</dbReference>
<proteinExistence type="predicted"/>
<feature type="compositionally biased region" description="Low complexity" evidence="1">
    <location>
        <begin position="146"/>
        <end position="181"/>
    </location>
</feature>
<feature type="compositionally biased region" description="Low complexity" evidence="1">
    <location>
        <begin position="190"/>
        <end position="200"/>
    </location>
</feature>
<feature type="compositionally biased region" description="Basic and acidic residues" evidence="1">
    <location>
        <begin position="520"/>
        <end position="533"/>
    </location>
</feature>
<feature type="compositionally biased region" description="Low complexity" evidence="1">
    <location>
        <begin position="554"/>
        <end position="564"/>
    </location>
</feature>
<feature type="compositionally biased region" description="Polar residues" evidence="1">
    <location>
        <begin position="622"/>
        <end position="633"/>
    </location>
</feature>
<feature type="compositionally biased region" description="Low complexity" evidence="1">
    <location>
        <begin position="668"/>
        <end position="678"/>
    </location>
</feature>
<feature type="region of interest" description="Disordered" evidence="1">
    <location>
        <begin position="1327"/>
        <end position="1584"/>
    </location>
</feature>
<feature type="compositionally biased region" description="Low complexity" evidence="1">
    <location>
        <begin position="271"/>
        <end position="298"/>
    </location>
</feature>
<feature type="compositionally biased region" description="Basic and acidic residues" evidence="1">
    <location>
        <begin position="854"/>
        <end position="874"/>
    </location>
</feature>
<feature type="region of interest" description="Disordered" evidence="1">
    <location>
        <begin position="368"/>
        <end position="491"/>
    </location>
</feature>